<protein>
    <submittedName>
        <fullName evidence="2">IS3 family transposase</fullName>
    </submittedName>
</protein>
<dbReference type="RefSeq" id="WP_235314597.1">
    <property type="nucleotide sequence ID" value="NZ_JAKGAS010000029.1"/>
</dbReference>
<dbReference type="Pfam" id="PF13333">
    <property type="entry name" value="rve_2"/>
    <property type="match status" value="1"/>
</dbReference>
<reference evidence="2 3" key="1">
    <citation type="submission" date="2022-01" db="EMBL/GenBank/DDBJ databases">
        <title>Paraglaciecola sp. G1-23.</title>
        <authorList>
            <person name="Jin M.S."/>
            <person name="Han D.M."/>
            <person name="Kim H.M."/>
            <person name="Jeon C.O."/>
        </authorList>
    </citation>
    <scope>NUCLEOTIDE SEQUENCE [LARGE SCALE GENOMIC DNA]</scope>
    <source>
        <strain evidence="2 3">G1-23</strain>
    </source>
</reference>
<sequence>MKKGVSLLRNGNDQREPVALKLKKAGYSVQDICRCLSLSRSTFYSRAKMKVIKPQQVRLEAAIKHVHQEMDATYGSRRMMIELRDLGFNVGRYKVRRLMRHHKLIAKRPRLHRYPKGGKPSVIAPNLLNRQFNPERMNTHWSGDITYIRTGQGWLYLAVIVDLCSRKIISWAFSHKPDSELTIRAIRLAVNKRRPKTDLIFHSDQGVQYTSDAFQGCLKELNIQSSMSRAGNCLDNAVTERFFRSLKSERVNYRHYQTRHQAQADIIDYIEPFYNQKRRHYKLGNISPVQYEMKLMQCA</sequence>
<dbReference type="EMBL" id="JAKGAS010000029">
    <property type="protein sequence ID" value="MCF2950500.1"/>
    <property type="molecule type" value="Genomic_DNA"/>
</dbReference>
<dbReference type="Gene3D" id="3.30.420.10">
    <property type="entry name" value="Ribonuclease H-like superfamily/Ribonuclease H"/>
    <property type="match status" value="1"/>
</dbReference>
<organism evidence="2 3">
    <name type="scientific">Paraglaciecola algarum</name>
    <dbReference type="NCBI Taxonomy" id="3050085"/>
    <lineage>
        <taxon>Bacteria</taxon>
        <taxon>Pseudomonadati</taxon>
        <taxon>Pseudomonadota</taxon>
        <taxon>Gammaproteobacteria</taxon>
        <taxon>Alteromonadales</taxon>
        <taxon>Alteromonadaceae</taxon>
        <taxon>Paraglaciecola</taxon>
    </lineage>
</organism>
<gene>
    <name evidence="2" type="ORF">L0668_20515</name>
</gene>
<dbReference type="Pfam" id="PF00665">
    <property type="entry name" value="rve"/>
    <property type="match status" value="1"/>
</dbReference>
<proteinExistence type="predicted"/>
<dbReference type="PANTHER" id="PTHR46889">
    <property type="entry name" value="TRANSPOSASE INSF FOR INSERTION SEQUENCE IS3B-RELATED"/>
    <property type="match status" value="1"/>
</dbReference>
<dbReference type="Pfam" id="PF13276">
    <property type="entry name" value="HTH_21"/>
    <property type="match status" value="1"/>
</dbReference>
<accession>A0ABS9DCB4</accession>
<dbReference type="InterPro" id="IPR036397">
    <property type="entry name" value="RNaseH_sf"/>
</dbReference>
<evidence type="ECO:0000259" key="1">
    <source>
        <dbReference type="PROSITE" id="PS50994"/>
    </source>
</evidence>
<dbReference type="SUPFAM" id="SSF53098">
    <property type="entry name" value="Ribonuclease H-like"/>
    <property type="match status" value="1"/>
</dbReference>
<feature type="domain" description="Integrase catalytic" evidence="1">
    <location>
        <begin position="130"/>
        <end position="296"/>
    </location>
</feature>
<dbReference type="PROSITE" id="PS50994">
    <property type="entry name" value="INTEGRASE"/>
    <property type="match status" value="1"/>
</dbReference>
<dbReference type="Proteomes" id="UP001521137">
    <property type="component" value="Unassembled WGS sequence"/>
</dbReference>
<dbReference type="InterPro" id="IPR012337">
    <property type="entry name" value="RNaseH-like_sf"/>
</dbReference>
<comment type="caution">
    <text evidence="2">The sequence shown here is derived from an EMBL/GenBank/DDBJ whole genome shotgun (WGS) entry which is preliminary data.</text>
</comment>
<dbReference type="InterPro" id="IPR050900">
    <property type="entry name" value="Transposase_IS3/IS150/IS904"/>
</dbReference>
<name>A0ABS9DCB4_9ALTE</name>
<dbReference type="InterPro" id="IPR001584">
    <property type="entry name" value="Integrase_cat-core"/>
</dbReference>
<evidence type="ECO:0000313" key="2">
    <source>
        <dbReference type="EMBL" id="MCF2950500.1"/>
    </source>
</evidence>
<dbReference type="InterPro" id="IPR025948">
    <property type="entry name" value="HTH-like_dom"/>
</dbReference>
<dbReference type="PANTHER" id="PTHR46889:SF4">
    <property type="entry name" value="TRANSPOSASE INSO FOR INSERTION SEQUENCE ELEMENT IS911B-RELATED"/>
    <property type="match status" value="1"/>
</dbReference>
<evidence type="ECO:0000313" key="3">
    <source>
        <dbReference type="Proteomes" id="UP001521137"/>
    </source>
</evidence>
<dbReference type="NCBIfam" id="NF033516">
    <property type="entry name" value="transpos_IS3"/>
    <property type="match status" value="1"/>
</dbReference>
<keyword evidence="3" id="KW-1185">Reference proteome</keyword>
<dbReference type="InterPro" id="IPR048020">
    <property type="entry name" value="Transpos_IS3"/>
</dbReference>